<dbReference type="InterPro" id="IPR013249">
    <property type="entry name" value="RNA_pol_sigma70_r4_t2"/>
</dbReference>
<dbReference type="SUPFAM" id="SSF88946">
    <property type="entry name" value="Sigma2 domain of RNA polymerase sigma factors"/>
    <property type="match status" value="1"/>
</dbReference>
<dbReference type="InterPro" id="IPR013324">
    <property type="entry name" value="RNA_pol_sigma_r3/r4-like"/>
</dbReference>
<dbReference type="AlphaFoldDB" id="A0A653B9Z6"/>
<dbReference type="NCBIfam" id="TIGR02937">
    <property type="entry name" value="sigma70-ECF"/>
    <property type="match status" value="1"/>
</dbReference>
<dbReference type="GO" id="GO:0006352">
    <property type="term" value="P:DNA-templated transcription initiation"/>
    <property type="evidence" value="ECO:0007669"/>
    <property type="project" value="InterPro"/>
</dbReference>
<evidence type="ECO:0000256" key="1">
    <source>
        <dbReference type="ARBA" id="ARBA00010641"/>
    </source>
</evidence>
<accession>A0A653B9Z6</accession>
<reference evidence="5" key="1">
    <citation type="submission" date="2018-11" db="EMBL/GenBank/DDBJ databases">
        <authorList>
            <consortium name="Genoscope - CEA"/>
            <person name="William W."/>
        </authorList>
    </citation>
    <scope>NUCLEOTIDE SEQUENCE [LARGE SCALE GENOMIC DNA]</scope>
    <source>
        <strain evidence="5">T9AD</strain>
    </source>
</reference>
<keyword evidence="2" id="KW-0805">Transcription regulation</keyword>
<dbReference type="GO" id="GO:0003677">
    <property type="term" value="F:DNA binding"/>
    <property type="evidence" value="ECO:0007669"/>
    <property type="project" value="InterPro"/>
</dbReference>
<dbReference type="Gene3D" id="1.10.10.10">
    <property type="entry name" value="Winged helix-like DNA-binding domain superfamily/Winged helix DNA-binding domain"/>
    <property type="match status" value="1"/>
</dbReference>
<dbReference type="PANTHER" id="PTHR43133">
    <property type="entry name" value="RNA POLYMERASE ECF-TYPE SIGMA FACTO"/>
    <property type="match status" value="1"/>
</dbReference>
<name>A0A653B9Z6_ECTOL</name>
<dbReference type="Pfam" id="PF04542">
    <property type="entry name" value="Sigma70_r2"/>
    <property type="match status" value="1"/>
</dbReference>
<dbReference type="InterPro" id="IPR036388">
    <property type="entry name" value="WH-like_DNA-bd_sf"/>
</dbReference>
<keyword evidence="4" id="KW-0804">Transcription</keyword>
<evidence type="ECO:0000256" key="2">
    <source>
        <dbReference type="ARBA" id="ARBA00023015"/>
    </source>
</evidence>
<keyword evidence="3" id="KW-0731">Sigma factor</keyword>
<organism evidence="5">
    <name type="scientific">Ectopseudomonas oleovorans</name>
    <name type="common">Pseudomonas oleovorans</name>
    <dbReference type="NCBI Taxonomy" id="301"/>
    <lineage>
        <taxon>Bacteria</taxon>
        <taxon>Pseudomonadati</taxon>
        <taxon>Pseudomonadota</taxon>
        <taxon>Gammaproteobacteria</taxon>
        <taxon>Pseudomonadales</taxon>
        <taxon>Pseudomonadaceae</taxon>
        <taxon>Ectopseudomonas</taxon>
    </lineage>
</organism>
<dbReference type="InterPro" id="IPR013325">
    <property type="entry name" value="RNA_pol_sigma_r2"/>
</dbReference>
<evidence type="ECO:0000256" key="3">
    <source>
        <dbReference type="ARBA" id="ARBA00023082"/>
    </source>
</evidence>
<dbReference type="SUPFAM" id="SSF88659">
    <property type="entry name" value="Sigma3 and sigma4 domains of RNA polymerase sigma factors"/>
    <property type="match status" value="1"/>
</dbReference>
<protein>
    <submittedName>
        <fullName evidence="5">RNA polymerase sigma-70 factor, ECF subfamily</fullName>
    </submittedName>
</protein>
<dbReference type="OrthoDB" id="9797134at2"/>
<dbReference type="GO" id="GO:0016987">
    <property type="term" value="F:sigma factor activity"/>
    <property type="evidence" value="ECO:0007669"/>
    <property type="project" value="UniProtKB-KW"/>
</dbReference>
<dbReference type="InterPro" id="IPR014284">
    <property type="entry name" value="RNA_pol_sigma-70_dom"/>
</dbReference>
<dbReference type="Pfam" id="PF08281">
    <property type="entry name" value="Sigma70_r4_2"/>
    <property type="match status" value="1"/>
</dbReference>
<sequence>MDEQFRGTFSSVYRSVHTELTRFFRKRLESQADAADLAQDAFAQWLGWRDRAGVEQPRAFLFHIARNLLRDHWRRQQRQGQREPLEAIADTAATQASPLERLDQQQRLRQLARALEGLPPRRREALILHRFEGLSQSQVAERMGISLSMVEKHIAAALLHCRQQLTPDTGKDEQ</sequence>
<dbReference type="InterPro" id="IPR007627">
    <property type="entry name" value="RNA_pol_sigma70_r2"/>
</dbReference>
<dbReference type="EMBL" id="LR130779">
    <property type="protein sequence ID" value="VDN65463.1"/>
    <property type="molecule type" value="Genomic_DNA"/>
</dbReference>
<dbReference type="PANTHER" id="PTHR43133:SF63">
    <property type="entry name" value="RNA POLYMERASE SIGMA FACTOR FECI-RELATED"/>
    <property type="match status" value="1"/>
</dbReference>
<dbReference type="CDD" id="cd06171">
    <property type="entry name" value="Sigma70_r4"/>
    <property type="match status" value="1"/>
</dbReference>
<gene>
    <name evidence="5" type="ORF">POT9AD_4488</name>
</gene>
<evidence type="ECO:0000256" key="4">
    <source>
        <dbReference type="ARBA" id="ARBA00023163"/>
    </source>
</evidence>
<proteinExistence type="inferred from homology"/>
<evidence type="ECO:0000313" key="5">
    <source>
        <dbReference type="EMBL" id="VDN65463.1"/>
    </source>
</evidence>
<comment type="similarity">
    <text evidence="1">Belongs to the sigma-70 factor family. ECF subfamily.</text>
</comment>
<dbReference type="Gene3D" id="1.10.1740.10">
    <property type="match status" value="1"/>
</dbReference>
<dbReference type="InterPro" id="IPR039425">
    <property type="entry name" value="RNA_pol_sigma-70-like"/>
</dbReference>